<dbReference type="EMBL" id="LDEV01002730">
    <property type="protein sequence ID" value="KLJ07896.1"/>
    <property type="molecule type" value="Genomic_DNA"/>
</dbReference>
<dbReference type="OrthoDB" id="10404027at2759"/>
<dbReference type="Proteomes" id="UP000053573">
    <property type="component" value="Unassembled WGS sequence"/>
</dbReference>
<proteinExistence type="predicted"/>
<protein>
    <submittedName>
        <fullName evidence="1">Uncharacterized protein</fullName>
    </submittedName>
</protein>
<reference evidence="2" key="1">
    <citation type="journal article" date="2015" name="PLoS Genet.">
        <title>The dynamic genome and transcriptome of the human fungal pathogen Blastomyces and close relative Emmonsia.</title>
        <authorList>
            <person name="Munoz J.F."/>
            <person name="Gauthier G.M."/>
            <person name="Desjardins C.A."/>
            <person name="Gallo J.E."/>
            <person name="Holder J."/>
            <person name="Sullivan T.D."/>
            <person name="Marty A.J."/>
            <person name="Carmen J.C."/>
            <person name="Chen Z."/>
            <person name="Ding L."/>
            <person name="Gujja S."/>
            <person name="Magrini V."/>
            <person name="Misas E."/>
            <person name="Mitreva M."/>
            <person name="Priest M."/>
            <person name="Saif S."/>
            <person name="Whiston E.A."/>
            <person name="Young S."/>
            <person name="Zeng Q."/>
            <person name="Goldman W.E."/>
            <person name="Mardis E.R."/>
            <person name="Taylor J.W."/>
            <person name="McEwen J.G."/>
            <person name="Clay O.K."/>
            <person name="Klein B.S."/>
            <person name="Cuomo C.A."/>
        </authorList>
    </citation>
    <scope>NUCLEOTIDE SEQUENCE [LARGE SCALE GENOMIC DNA]</scope>
    <source>
        <strain evidence="2">UAMH 139</strain>
    </source>
</reference>
<comment type="caution">
    <text evidence="1">The sequence shown here is derived from an EMBL/GenBank/DDBJ whole genome shotgun (WGS) entry which is preliminary data.</text>
</comment>
<organism evidence="1 2">
    <name type="scientific">Blastomyces silverae</name>
    <dbReference type="NCBI Taxonomy" id="2060906"/>
    <lineage>
        <taxon>Eukaryota</taxon>
        <taxon>Fungi</taxon>
        <taxon>Dikarya</taxon>
        <taxon>Ascomycota</taxon>
        <taxon>Pezizomycotina</taxon>
        <taxon>Eurotiomycetes</taxon>
        <taxon>Eurotiomycetidae</taxon>
        <taxon>Onygenales</taxon>
        <taxon>Ajellomycetaceae</taxon>
        <taxon>Blastomyces</taxon>
    </lineage>
</organism>
<name>A0A0H1BFE5_9EURO</name>
<keyword evidence="2" id="KW-1185">Reference proteome</keyword>
<evidence type="ECO:0000313" key="1">
    <source>
        <dbReference type="EMBL" id="KLJ07896.1"/>
    </source>
</evidence>
<dbReference type="AlphaFoldDB" id="A0A0H1BFE5"/>
<gene>
    <name evidence="1" type="ORF">EMPG_16634</name>
</gene>
<evidence type="ECO:0000313" key="2">
    <source>
        <dbReference type="Proteomes" id="UP000053573"/>
    </source>
</evidence>
<sequence>MLGAVSLQPQTQSMGNTILTKIRTKTSPSPIPYSRVSICSLLLRMILRMPRTAWYQSMCFACTGTGIPVWRKGPQFASRSITASGSG</sequence>
<accession>A0A0H1BFE5</accession>